<dbReference type="SUPFAM" id="SSF55729">
    <property type="entry name" value="Acyl-CoA N-acyltransferases (Nat)"/>
    <property type="match status" value="1"/>
</dbReference>
<dbReference type="InterPro" id="IPR016181">
    <property type="entry name" value="Acyl_CoA_acyltransferase"/>
</dbReference>
<proteinExistence type="predicted"/>
<feature type="compositionally biased region" description="Polar residues" evidence="1">
    <location>
        <begin position="1"/>
        <end position="17"/>
    </location>
</feature>
<evidence type="ECO:0000313" key="2">
    <source>
        <dbReference type="EMBL" id="KAH7152819.1"/>
    </source>
</evidence>
<evidence type="ECO:0000313" key="3">
    <source>
        <dbReference type="Proteomes" id="UP000738349"/>
    </source>
</evidence>
<accession>A0A9P9JBN2</accession>
<dbReference type="InterPro" id="IPR036770">
    <property type="entry name" value="Ankyrin_rpt-contain_sf"/>
</dbReference>
<reference evidence="2" key="1">
    <citation type="journal article" date="2021" name="Nat. Commun.">
        <title>Genetic determinants of endophytism in the Arabidopsis root mycobiome.</title>
        <authorList>
            <person name="Mesny F."/>
            <person name="Miyauchi S."/>
            <person name="Thiergart T."/>
            <person name="Pickel B."/>
            <person name="Atanasova L."/>
            <person name="Karlsson M."/>
            <person name="Huettel B."/>
            <person name="Barry K.W."/>
            <person name="Haridas S."/>
            <person name="Chen C."/>
            <person name="Bauer D."/>
            <person name="Andreopoulos W."/>
            <person name="Pangilinan J."/>
            <person name="LaButti K."/>
            <person name="Riley R."/>
            <person name="Lipzen A."/>
            <person name="Clum A."/>
            <person name="Drula E."/>
            <person name="Henrissat B."/>
            <person name="Kohler A."/>
            <person name="Grigoriev I.V."/>
            <person name="Martin F.M."/>
            <person name="Hacquard S."/>
        </authorList>
    </citation>
    <scope>NUCLEOTIDE SEQUENCE</scope>
    <source>
        <strain evidence="2">MPI-CAGE-AT-0147</strain>
    </source>
</reference>
<feature type="region of interest" description="Disordered" evidence="1">
    <location>
        <begin position="458"/>
        <end position="477"/>
    </location>
</feature>
<feature type="compositionally biased region" description="Polar residues" evidence="1">
    <location>
        <begin position="68"/>
        <end position="77"/>
    </location>
</feature>
<sequence length="727" mass="81888">MESTKRQRNASWSQSGAGASKRRKTSTPHQQGGLRITVALRSNSKAAQHDPEHSTPFVQDLEIADVSDGSQETSSNESGDERQRSLGSMNGDPDDVSLGFNSSPDTGSVGSETDGDINSQNDEFAEWRWLEQIDVCAHVGKKKVAHCDAKLIRRDWMRYDFLTEIQEPNNKEATKLGLDLFDRYGCLRREFYEHEVKLGTGAWNNELDQGDILLIGDITVDFLYRRNGFATKIIEALLDKTRRKSEHFFAFARPRFVSKLYHTGEERERIETTIGEQFFRSLGFRRVGTSRWLAFADSGDHPSRFLHRMSDIAIFGYSTHPGVVSHEIHAIMGILLDATKTDSQCVRQIKQIIRRMDRRVVSSTDSKGNSILHIAALSRRPKVVAYIRSQFDYMTTARNMEGYTPVQALHSALDTRRTIRALPTVTKVVSDSFQGFKQSEVACLLALTGFNPDYDSTSDAAPSMDSGASSIESNTLSDVSTASDEDEDELFDKLSFGLKLLQWKNKRHDKFSRVLKGLQWRYGCTCGECIEGFLSPRMKFALGCQAELKHALLLKSNDLSGREWVRLRDDHLRYVSPDLRDQLAVNARMRDGFANICELFALCLRNEKVPNETNICNASRETPRDLELFSITQSTWEYLTNGGTVSAVATMVFEKAMSEDQWAGDGTHEEDFKPHEALPVCRNDHEFGFVSGMCGYKRVTPSFSIKMGPKMKVYGCKACENESSGSE</sequence>
<comment type="caution">
    <text evidence="2">The sequence shown here is derived from an EMBL/GenBank/DDBJ whole genome shotgun (WGS) entry which is preliminary data.</text>
</comment>
<dbReference type="Gene3D" id="1.25.40.20">
    <property type="entry name" value="Ankyrin repeat-containing domain"/>
    <property type="match status" value="1"/>
</dbReference>
<dbReference type="OrthoDB" id="5055819at2759"/>
<organism evidence="2 3">
    <name type="scientific">Dactylonectria macrodidyma</name>
    <dbReference type="NCBI Taxonomy" id="307937"/>
    <lineage>
        <taxon>Eukaryota</taxon>
        <taxon>Fungi</taxon>
        <taxon>Dikarya</taxon>
        <taxon>Ascomycota</taxon>
        <taxon>Pezizomycotina</taxon>
        <taxon>Sordariomycetes</taxon>
        <taxon>Hypocreomycetidae</taxon>
        <taxon>Hypocreales</taxon>
        <taxon>Nectriaceae</taxon>
        <taxon>Dactylonectria</taxon>
    </lineage>
</organism>
<gene>
    <name evidence="2" type="ORF">EDB81DRAFT_881777</name>
</gene>
<dbReference type="Proteomes" id="UP000738349">
    <property type="component" value="Unassembled WGS sequence"/>
</dbReference>
<protein>
    <submittedName>
        <fullName evidence="2">Uncharacterized protein</fullName>
    </submittedName>
</protein>
<dbReference type="AlphaFoldDB" id="A0A9P9JBN2"/>
<feature type="region of interest" description="Disordered" evidence="1">
    <location>
        <begin position="1"/>
        <end position="118"/>
    </location>
</feature>
<evidence type="ECO:0000256" key="1">
    <source>
        <dbReference type="SAM" id="MobiDB-lite"/>
    </source>
</evidence>
<dbReference type="EMBL" id="JAGMUV010000006">
    <property type="protein sequence ID" value="KAH7152819.1"/>
    <property type="molecule type" value="Genomic_DNA"/>
</dbReference>
<feature type="compositionally biased region" description="Polar residues" evidence="1">
    <location>
        <begin position="99"/>
        <end position="118"/>
    </location>
</feature>
<name>A0A9P9JBN2_9HYPO</name>
<keyword evidence="3" id="KW-1185">Reference proteome</keyword>